<sequence>MKLAKCFQQNIKNNSKIFLKLFVLINLFSTTIFCQLVKIEEEENCNPKQFKLTKHPTLNTSYFVCNENGNLEKHDCPDEKIFNINILGCEEGGRTDHGEFQSEGLIDGQTSLKKQNTNSNTTTTNISTQTNNTDEENVLKEPQFQAPDDICSGAIPLTKLGAPVMCNPSISSCPDGFLCTLHQRTGTSYCCQASIESIGPEGGQGNIPLCSGLQVTFFETFSGLPKTCSLTSPSGCPTGFGCNLVDGAFTRCCGRDFGCPANSGF</sequence>
<organism evidence="1 2">
    <name type="scientific">Meloidogyne enterolobii</name>
    <name type="common">Root-knot nematode worm</name>
    <name type="synonym">Meloidogyne mayaguensis</name>
    <dbReference type="NCBI Taxonomy" id="390850"/>
    <lineage>
        <taxon>Eukaryota</taxon>
        <taxon>Metazoa</taxon>
        <taxon>Ecdysozoa</taxon>
        <taxon>Nematoda</taxon>
        <taxon>Chromadorea</taxon>
        <taxon>Rhabditida</taxon>
        <taxon>Tylenchina</taxon>
        <taxon>Tylenchomorpha</taxon>
        <taxon>Tylenchoidea</taxon>
        <taxon>Meloidogynidae</taxon>
        <taxon>Meloidogyninae</taxon>
        <taxon>Meloidogyne</taxon>
    </lineage>
</organism>
<dbReference type="Proteomes" id="UP001497535">
    <property type="component" value="Unassembled WGS sequence"/>
</dbReference>
<name>A0ACB1ASU4_MELEN</name>
<evidence type="ECO:0000313" key="1">
    <source>
        <dbReference type="EMBL" id="CAK5103330.1"/>
    </source>
</evidence>
<gene>
    <name evidence="1" type="ORF">MENTE1834_LOCUS42731</name>
</gene>
<reference evidence="1" key="1">
    <citation type="submission" date="2023-11" db="EMBL/GenBank/DDBJ databases">
        <authorList>
            <person name="Poullet M."/>
        </authorList>
    </citation>
    <scope>NUCLEOTIDE SEQUENCE</scope>
    <source>
        <strain evidence="1">E1834</strain>
    </source>
</reference>
<comment type="caution">
    <text evidence="1">The sequence shown here is derived from an EMBL/GenBank/DDBJ whole genome shotgun (WGS) entry which is preliminary data.</text>
</comment>
<protein>
    <submittedName>
        <fullName evidence="1">Uncharacterized protein</fullName>
    </submittedName>
</protein>
<dbReference type="EMBL" id="CAVMJV010000114">
    <property type="protein sequence ID" value="CAK5103330.1"/>
    <property type="molecule type" value="Genomic_DNA"/>
</dbReference>
<proteinExistence type="predicted"/>
<keyword evidence="2" id="KW-1185">Reference proteome</keyword>
<accession>A0ACB1ASU4</accession>
<evidence type="ECO:0000313" key="2">
    <source>
        <dbReference type="Proteomes" id="UP001497535"/>
    </source>
</evidence>